<evidence type="ECO:0000259" key="3">
    <source>
        <dbReference type="Pfam" id="PF00005"/>
    </source>
</evidence>
<dbReference type="GO" id="GO:0016887">
    <property type="term" value="F:ATP hydrolysis activity"/>
    <property type="evidence" value="ECO:0007669"/>
    <property type="project" value="InterPro"/>
</dbReference>
<accession>A0A0F7EJB0</accession>
<keyword evidence="4" id="KW-0614">Plasmid</keyword>
<dbReference type="Pfam" id="PF00005">
    <property type="entry name" value="ABC_tran"/>
    <property type="match status" value="1"/>
</dbReference>
<evidence type="ECO:0000313" key="4">
    <source>
        <dbReference type="EMBL" id="AKF96049.1"/>
    </source>
</evidence>
<comment type="similarity">
    <text evidence="1">Belongs to the ABC transporter superfamily.</text>
</comment>
<dbReference type="Gene3D" id="3.40.50.300">
    <property type="entry name" value="P-loop containing nucleotide triphosphate hydrolases"/>
    <property type="match status" value="1"/>
</dbReference>
<geneLocation type="plasmid" evidence="4">
    <name>unnamed2</name>
</geneLocation>
<dbReference type="AlphaFoldDB" id="A0A0F7EJB0"/>
<organism evidence="4">
    <name type="scientific">Brevibacillus laterosporus</name>
    <name type="common">Bacillus laterosporus</name>
    <dbReference type="NCBI Taxonomy" id="1465"/>
    <lineage>
        <taxon>Bacteria</taxon>
        <taxon>Bacillati</taxon>
        <taxon>Bacillota</taxon>
        <taxon>Bacilli</taxon>
        <taxon>Bacillales</taxon>
        <taxon>Paenibacillaceae</taxon>
        <taxon>Brevibacillus</taxon>
    </lineage>
</organism>
<feature type="domain" description="ABC transporter" evidence="3">
    <location>
        <begin position="22"/>
        <end position="67"/>
    </location>
</feature>
<dbReference type="EMBL" id="CP011076">
    <property type="protein sequence ID" value="AKF96049.1"/>
    <property type="molecule type" value="Genomic_DNA"/>
</dbReference>
<name>A0A0F7EJB0_BRELA</name>
<proteinExistence type="inferred from homology"/>
<dbReference type="PANTHER" id="PTHR43335:SF4">
    <property type="entry name" value="ABC TRANSPORTER, ATP-BINDING PROTEIN"/>
    <property type="match status" value="1"/>
</dbReference>
<protein>
    <recommendedName>
        <fullName evidence="3">ABC transporter domain-containing protein</fullName>
    </recommendedName>
</protein>
<dbReference type="InterPro" id="IPR027417">
    <property type="entry name" value="P-loop_NTPase"/>
</dbReference>
<evidence type="ECO:0000256" key="2">
    <source>
        <dbReference type="ARBA" id="ARBA00022448"/>
    </source>
</evidence>
<reference evidence="4" key="1">
    <citation type="submission" date="2015-03" db="EMBL/GenBank/DDBJ databases">
        <title>MIGS Cultured Bacterial/Archaeal sample from Brevibacillus laterosporus.</title>
        <authorList>
            <person name="Zeng D."/>
            <person name="Zhu L."/>
            <person name="Dong G."/>
            <person name="Ye W."/>
            <person name="Ren D."/>
            <person name="Wu L."/>
            <person name="Xu J."/>
            <person name="Li G."/>
            <person name="Guo L."/>
        </authorList>
    </citation>
    <scope>NUCLEOTIDE SEQUENCE</scope>
    <source>
        <strain evidence="4">B9</strain>
        <plasmid evidence="4">unnamed2</plasmid>
    </source>
</reference>
<dbReference type="PANTHER" id="PTHR43335">
    <property type="entry name" value="ABC TRANSPORTER, ATP-BINDING PROTEIN"/>
    <property type="match status" value="1"/>
</dbReference>
<sequence>MKEIKMEIKHVHKMIGKRKIIDDISFKVLAGDVCGFIGPNGAGKTTLIRMLTGLVKPTEGQILINGAIGKYV</sequence>
<keyword evidence="2" id="KW-0813">Transport</keyword>
<dbReference type="SUPFAM" id="SSF52540">
    <property type="entry name" value="P-loop containing nucleoside triphosphate hydrolases"/>
    <property type="match status" value="1"/>
</dbReference>
<evidence type="ECO:0000256" key="1">
    <source>
        <dbReference type="ARBA" id="ARBA00005417"/>
    </source>
</evidence>
<dbReference type="InterPro" id="IPR003439">
    <property type="entry name" value="ABC_transporter-like_ATP-bd"/>
</dbReference>
<gene>
    <name evidence="4" type="ORF">EX87_21055</name>
</gene>
<dbReference type="GO" id="GO:0005524">
    <property type="term" value="F:ATP binding"/>
    <property type="evidence" value="ECO:0007669"/>
    <property type="project" value="InterPro"/>
</dbReference>